<name>A0A3N1M9C6_9PROT</name>
<proteinExistence type="inferred from homology"/>
<dbReference type="Pfam" id="PF00892">
    <property type="entry name" value="EamA"/>
    <property type="match status" value="2"/>
</dbReference>
<feature type="transmembrane region" description="Helical" evidence="8">
    <location>
        <begin position="183"/>
        <end position="203"/>
    </location>
</feature>
<keyword evidence="6 8" id="KW-1133">Transmembrane helix</keyword>
<reference evidence="10 11" key="1">
    <citation type="submission" date="2018-11" db="EMBL/GenBank/DDBJ databases">
        <title>Genomic Encyclopedia of Type Strains, Phase IV (KMG-IV): sequencing the most valuable type-strain genomes for metagenomic binning, comparative biology and taxonomic classification.</title>
        <authorList>
            <person name="Goeker M."/>
        </authorList>
    </citation>
    <scope>NUCLEOTIDE SEQUENCE [LARGE SCALE GENOMIC DNA]</scope>
    <source>
        <strain evidence="10 11">DSM 5900</strain>
    </source>
</reference>
<dbReference type="EMBL" id="RJKX01000013">
    <property type="protein sequence ID" value="ROP99644.1"/>
    <property type="molecule type" value="Genomic_DNA"/>
</dbReference>
<evidence type="ECO:0000259" key="9">
    <source>
        <dbReference type="Pfam" id="PF00892"/>
    </source>
</evidence>
<feature type="domain" description="EamA" evidence="9">
    <location>
        <begin position="156"/>
        <end position="285"/>
    </location>
</feature>
<dbReference type="GO" id="GO:0005886">
    <property type="term" value="C:plasma membrane"/>
    <property type="evidence" value="ECO:0007669"/>
    <property type="project" value="UniProtKB-SubCell"/>
</dbReference>
<gene>
    <name evidence="10" type="ORF">EDC65_1428</name>
</gene>
<evidence type="ECO:0000313" key="10">
    <source>
        <dbReference type="EMBL" id="ROP99644.1"/>
    </source>
</evidence>
<feature type="transmembrane region" description="Helical" evidence="8">
    <location>
        <begin position="43"/>
        <end position="64"/>
    </location>
</feature>
<dbReference type="PANTHER" id="PTHR32322:SF2">
    <property type="entry name" value="EAMA DOMAIN-CONTAINING PROTEIN"/>
    <property type="match status" value="1"/>
</dbReference>
<feature type="domain" description="EamA" evidence="9">
    <location>
        <begin position="13"/>
        <end position="145"/>
    </location>
</feature>
<evidence type="ECO:0000256" key="3">
    <source>
        <dbReference type="ARBA" id="ARBA00022448"/>
    </source>
</evidence>
<dbReference type="NCBIfam" id="TIGR00688">
    <property type="entry name" value="rarD"/>
    <property type="match status" value="1"/>
</dbReference>
<accession>A0A3N1M9C6</accession>
<protein>
    <submittedName>
        <fullName evidence="10">Chloramphenicol-sensitive protein RarD</fullName>
    </submittedName>
</protein>
<feature type="transmembrane region" description="Helical" evidence="8">
    <location>
        <begin position="268"/>
        <end position="288"/>
    </location>
</feature>
<keyword evidence="4" id="KW-1003">Cell membrane</keyword>
<comment type="similarity">
    <text evidence="2">Belongs to the EamA transporter family.</text>
</comment>
<evidence type="ECO:0000256" key="7">
    <source>
        <dbReference type="ARBA" id="ARBA00023136"/>
    </source>
</evidence>
<keyword evidence="3" id="KW-0813">Transport</keyword>
<dbReference type="SUPFAM" id="SSF103481">
    <property type="entry name" value="Multidrug resistance efflux transporter EmrE"/>
    <property type="match status" value="2"/>
</dbReference>
<feature type="transmembrane region" description="Helical" evidence="8">
    <location>
        <begin position="106"/>
        <end position="126"/>
    </location>
</feature>
<dbReference type="InterPro" id="IPR050638">
    <property type="entry name" value="AA-Vitamin_Transporters"/>
</dbReference>
<feature type="transmembrane region" description="Helical" evidence="8">
    <location>
        <begin position="245"/>
        <end position="262"/>
    </location>
</feature>
<feature type="transmembrane region" description="Helical" evidence="8">
    <location>
        <begin position="215"/>
        <end position="233"/>
    </location>
</feature>
<dbReference type="AlphaFoldDB" id="A0A3N1M9C6"/>
<evidence type="ECO:0000256" key="5">
    <source>
        <dbReference type="ARBA" id="ARBA00022692"/>
    </source>
</evidence>
<feature type="transmembrane region" description="Helical" evidence="8">
    <location>
        <begin position="76"/>
        <end position="94"/>
    </location>
</feature>
<evidence type="ECO:0000256" key="4">
    <source>
        <dbReference type="ARBA" id="ARBA00022475"/>
    </source>
</evidence>
<dbReference type="OrthoDB" id="369870at2"/>
<feature type="transmembrane region" description="Helical" evidence="8">
    <location>
        <begin position="12"/>
        <end position="31"/>
    </location>
</feature>
<evidence type="ECO:0000256" key="2">
    <source>
        <dbReference type="ARBA" id="ARBA00007362"/>
    </source>
</evidence>
<evidence type="ECO:0000256" key="8">
    <source>
        <dbReference type="SAM" id="Phobius"/>
    </source>
</evidence>
<evidence type="ECO:0000256" key="1">
    <source>
        <dbReference type="ARBA" id="ARBA00004651"/>
    </source>
</evidence>
<dbReference type="InterPro" id="IPR037185">
    <property type="entry name" value="EmrE-like"/>
</dbReference>
<keyword evidence="7 8" id="KW-0472">Membrane</keyword>
<comment type="subcellular location">
    <subcellularLocation>
        <location evidence="1">Cell membrane</location>
        <topology evidence="1">Multi-pass membrane protein</topology>
    </subcellularLocation>
</comment>
<keyword evidence="11" id="KW-1185">Reference proteome</keyword>
<sequence length="300" mass="31678">MPDRASASWRMGGYLAATGAFLIWGLTPIYFKAVDVVPPIDLVAHRVVWSVPYLALVVTIGRGWPAVRAAFADTRTMAILAITTLIIAGNWFLFTWAITSGRIVEAALGYFLGPLASIALGLTFLGERLDRRRTIAVALAAAAVLHEALAVAAGPSAALLLGASFAVYALIRKRIRVDAVTGLLIETLLLLPFAVAWLAIQGGGSLGRHGATMDVLLVVGGTLTTTPLLLFTIGARRLEMTTIGFLQYLAPSITFLLGVLVYGEPFGWGRAITFGAIWAAILIANLPAPGSTRSPARNGS</sequence>
<dbReference type="PANTHER" id="PTHR32322">
    <property type="entry name" value="INNER MEMBRANE TRANSPORTER"/>
    <property type="match status" value="1"/>
</dbReference>
<evidence type="ECO:0000313" key="11">
    <source>
        <dbReference type="Proteomes" id="UP000278222"/>
    </source>
</evidence>
<evidence type="ECO:0000256" key="6">
    <source>
        <dbReference type="ARBA" id="ARBA00022989"/>
    </source>
</evidence>
<organism evidence="10 11">
    <name type="scientific">Stella humosa</name>
    <dbReference type="NCBI Taxonomy" id="94"/>
    <lineage>
        <taxon>Bacteria</taxon>
        <taxon>Pseudomonadati</taxon>
        <taxon>Pseudomonadota</taxon>
        <taxon>Alphaproteobacteria</taxon>
        <taxon>Rhodospirillales</taxon>
        <taxon>Stellaceae</taxon>
        <taxon>Stella</taxon>
    </lineage>
</organism>
<dbReference type="InterPro" id="IPR000620">
    <property type="entry name" value="EamA_dom"/>
</dbReference>
<dbReference type="RefSeq" id="WP_123689013.1">
    <property type="nucleotide sequence ID" value="NZ_AP019700.1"/>
</dbReference>
<dbReference type="Proteomes" id="UP000278222">
    <property type="component" value="Unassembled WGS sequence"/>
</dbReference>
<comment type="caution">
    <text evidence="10">The sequence shown here is derived from an EMBL/GenBank/DDBJ whole genome shotgun (WGS) entry which is preliminary data.</text>
</comment>
<dbReference type="InterPro" id="IPR004626">
    <property type="entry name" value="RarD"/>
</dbReference>
<keyword evidence="5 8" id="KW-0812">Transmembrane</keyword>